<feature type="transmembrane region" description="Helical" evidence="1">
    <location>
        <begin position="154"/>
        <end position="177"/>
    </location>
</feature>
<keyword evidence="1" id="KW-0472">Membrane</keyword>
<protein>
    <submittedName>
        <fullName evidence="2">Uncharacterized protein</fullName>
    </submittedName>
</protein>
<dbReference type="Proteomes" id="UP000008281">
    <property type="component" value="Unassembled WGS sequence"/>
</dbReference>
<dbReference type="EMBL" id="DS268410">
    <property type="protein sequence ID" value="EFO99946.1"/>
    <property type="molecule type" value="Genomic_DNA"/>
</dbReference>
<evidence type="ECO:0000313" key="3">
    <source>
        <dbReference type="Proteomes" id="UP000008281"/>
    </source>
</evidence>
<proteinExistence type="predicted"/>
<dbReference type="OMA" id="FSITMEF"/>
<sequence>MNNTNDYSTLMELPQLYLEKLILTVYVMVSTFLFLFRLSEKKNLIWKIFPQFCVLMTFVPVTHFSVLIMITFQNFLFSSSLSLDAVIHRLVPVLISCYPILYIPPIPFSITMEFDMLKYIPVFIITVSFLRRLYHFKKSKKLISVNHVEYIGMVHIALFLLVYWFLTIPQILLSILTSHLNAYPYSTRLLGFQESCVLHYLFVYAIPLAESKSVVKLFNNINIHPSRF</sequence>
<feature type="transmembrane region" description="Helical" evidence="1">
    <location>
        <begin position="116"/>
        <end position="134"/>
    </location>
</feature>
<reference evidence="2" key="1">
    <citation type="submission" date="2007-07" db="EMBL/GenBank/DDBJ databases">
        <title>PCAP assembly of the Caenorhabditis remanei genome.</title>
        <authorList>
            <consortium name="The Caenorhabditis remanei Sequencing Consortium"/>
            <person name="Wilson R.K."/>
        </authorList>
    </citation>
    <scope>NUCLEOTIDE SEQUENCE [LARGE SCALE GENOMIC DNA]</scope>
    <source>
        <strain evidence="2">PB4641</strain>
    </source>
</reference>
<dbReference type="InParanoid" id="E3LLB9"/>
<accession>E3LLB9</accession>
<dbReference type="HOGENOM" id="CLU_1176353_0_0_1"/>
<keyword evidence="1" id="KW-0812">Transmembrane</keyword>
<dbReference type="AlphaFoldDB" id="E3LLB9"/>
<organism evidence="3">
    <name type="scientific">Caenorhabditis remanei</name>
    <name type="common">Caenorhabditis vulgaris</name>
    <dbReference type="NCBI Taxonomy" id="31234"/>
    <lineage>
        <taxon>Eukaryota</taxon>
        <taxon>Metazoa</taxon>
        <taxon>Ecdysozoa</taxon>
        <taxon>Nematoda</taxon>
        <taxon>Chromadorea</taxon>
        <taxon>Rhabditida</taxon>
        <taxon>Rhabditina</taxon>
        <taxon>Rhabditomorpha</taxon>
        <taxon>Rhabditoidea</taxon>
        <taxon>Rhabditidae</taxon>
        <taxon>Peloderinae</taxon>
        <taxon>Caenorhabditis</taxon>
    </lineage>
</organism>
<name>E3LLB9_CAERE</name>
<feature type="transmembrane region" description="Helical" evidence="1">
    <location>
        <begin position="16"/>
        <end position="36"/>
    </location>
</feature>
<keyword evidence="3" id="KW-1185">Reference proteome</keyword>
<feature type="transmembrane region" description="Helical" evidence="1">
    <location>
        <begin position="85"/>
        <end position="104"/>
    </location>
</feature>
<evidence type="ECO:0000256" key="1">
    <source>
        <dbReference type="SAM" id="Phobius"/>
    </source>
</evidence>
<evidence type="ECO:0000313" key="2">
    <source>
        <dbReference type="EMBL" id="EFO99946.1"/>
    </source>
</evidence>
<gene>
    <name evidence="2" type="ORF">CRE_19045</name>
</gene>
<feature type="transmembrane region" description="Helical" evidence="1">
    <location>
        <begin position="48"/>
        <end position="73"/>
    </location>
</feature>
<keyword evidence="1" id="KW-1133">Transmembrane helix</keyword>
<dbReference type="eggNOG" id="ENOG502TK09">
    <property type="taxonomic scope" value="Eukaryota"/>
</dbReference>